<organism evidence="5 6">
    <name type="scientific">Luteimicrobium subarcticum</name>
    <dbReference type="NCBI Taxonomy" id="620910"/>
    <lineage>
        <taxon>Bacteria</taxon>
        <taxon>Bacillati</taxon>
        <taxon>Actinomycetota</taxon>
        <taxon>Actinomycetes</taxon>
        <taxon>Micrococcales</taxon>
        <taxon>Luteimicrobium</taxon>
    </lineage>
</organism>
<evidence type="ECO:0000256" key="3">
    <source>
        <dbReference type="SAM" id="MobiDB-lite"/>
    </source>
</evidence>
<feature type="region of interest" description="Disordered" evidence="3">
    <location>
        <begin position="1"/>
        <end position="21"/>
    </location>
</feature>
<name>A0A2M8WS90_9MICO</name>
<dbReference type="PROSITE" id="PS51186">
    <property type="entry name" value="GNAT"/>
    <property type="match status" value="1"/>
</dbReference>
<reference evidence="5 6" key="1">
    <citation type="submission" date="2017-11" db="EMBL/GenBank/DDBJ databases">
        <title>Genomic Encyclopedia of Archaeal and Bacterial Type Strains, Phase II (KMG-II): From Individual Species to Whole Genera.</title>
        <authorList>
            <person name="Goeker M."/>
        </authorList>
    </citation>
    <scope>NUCLEOTIDE SEQUENCE [LARGE SCALE GENOMIC DNA]</scope>
    <source>
        <strain evidence="5 6">DSM 22413</strain>
    </source>
</reference>
<keyword evidence="2" id="KW-0012">Acyltransferase</keyword>
<keyword evidence="6" id="KW-1185">Reference proteome</keyword>
<dbReference type="Proteomes" id="UP000231586">
    <property type="component" value="Unassembled WGS sequence"/>
</dbReference>
<evidence type="ECO:0000256" key="1">
    <source>
        <dbReference type="ARBA" id="ARBA00022679"/>
    </source>
</evidence>
<dbReference type="PANTHER" id="PTHR43877">
    <property type="entry name" value="AMINOALKYLPHOSPHONATE N-ACETYLTRANSFERASE-RELATED-RELATED"/>
    <property type="match status" value="1"/>
</dbReference>
<dbReference type="OrthoDB" id="9803233at2"/>
<proteinExistence type="predicted"/>
<protein>
    <submittedName>
        <fullName evidence="5">Putative acetyltransferase</fullName>
    </submittedName>
</protein>
<evidence type="ECO:0000259" key="4">
    <source>
        <dbReference type="PROSITE" id="PS51186"/>
    </source>
</evidence>
<feature type="domain" description="N-acetyltransferase" evidence="4">
    <location>
        <begin position="36"/>
        <end position="177"/>
    </location>
</feature>
<accession>A0A2M8WS90</accession>
<evidence type="ECO:0000313" key="5">
    <source>
        <dbReference type="EMBL" id="PJI93799.1"/>
    </source>
</evidence>
<dbReference type="InterPro" id="IPR016181">
    <property type="entry name" value="Acyl_CoA_acyltransferase"/>
</dbReference>
<evidence type="ECO:0000313" key="6">
    <source>
        <dbReference type="Proteomes" id="UP000231586"/>
    </source>
</evidence>
<comment type="caution">
    <text evidence="5">The sequence shown here is derived from an EMBL/GenBank/DDBJ whole genome shotgun (WGS) entry which is preliminary data.</text>
</comment>
<dbReference type="GO" id="GO:0016747">
    <property type="term" value="F:acyltransferase activity, transferring groups other than amino-acyl groups"/>
    <property type="evidence" value="ECO:0007669"/>
    <property type="project" value="InterPro"/>
</dbReference>
<gene>
    <name evidence="5" type="ORF">CLV34_1274</name>
</gene>
<dbReference type="Gene3D" id="3.40.630.30">
    <property type="match status" value="1"/>
</dbReference>
<keyword evidence="1 5" id="KW-0808">Transferase</keyword>
<dbReference type="InterPro" id="IPR000182">
    <property type="entry name" value="GNAT_dom"/>
</dbReference>
<dbReference type="SUPFAM" id="SSF55729">
    <property type="entry name" value="Acyl-CoA N-acyltransferases (Nat)"/>
    <property type="match status" value="1"/>
</dbReference>
<dbReference type="AlphaFoldDB" id="A0A2M8WS90"/>
<dbReference type="Pfam" id="PF00583">
    <property type="entry name" value="Acetyltransf_1"/>
    <property type="match status" value="1"/>
</dbReference>
<dbReference type="InterPro" id="IPR050832">
    <property type="entry name" value="Bact_Acetyltransf"/>
</dbReference>
<evidence type="ECO:0000256" key="2">
    <source>
        <dbReference type="ARBA" id="ARBA00023315"/>
    </source>
</evidence>
<sequence length="177" mass="19037">MPAGPARPSAQPGYRGRVQITEGGLDDPRVVRFLGEHLDQMREISPPESVHALDLDGLRAPGMRFWSVWADASDDAPGGPGTLLATAALKTHDAAHGELKSMRTAAAARGRGVASTLLLHVLDAAADAGMRRVSLETGAEPFFEAARRMYRRHGFVECGPFASYVLDPNSVFMTREV</sequence>
<dbReference type="EMBL" id="PGTZ01000007">
    <property type="protein sequence ID" value="PJI93799.1"/>
    <property type="molecule type" value="Genomic_DNA"/>
</dbReference>
<dbReference type="PANTHER" id="PTHR43877:SF5">
    <property type="entry name" value="BLL8307 PROTEIN"/>
    <property type="match status" value="1"/>
</dbReference>